<dbReference type="OrthoDB" id="6141373at2759"/>
<reference evidence="3" key="1">
    <citation type="journal article" date="2019" name="bioRxiv">
        <title>The Genome of the Zebra Mussel, Dreissena polymorpha: A Resource for Invasive Species Research.</title>
        <authorList>
            <person name="McCartney M.A."/>
            <person name="Auch B."/>
            <person name="Kono T."/>
            <person name="Mallez S."/>
            <person name="Zhang Y."/>
            <person name="Obille A."/>
            <person name="Becker A."/>
            <person name="Abrahante J.E."/>
            <person name="Garbe J."/>
            <person name="Badalamenti J.P."/>
            <person name="Herman A."/>
            <person name="Mangelson H."/>
            <person name="Liachko I."/>
            <person name="Sullivan S."/>
            <person name="Sone E.D."/>
            <person name="Koren S."/>
            <person name="Silverstein K.A.T."/>
            <person name="Beckman K.B."/>
            <person name="Gohl D.M."/>
        </authorList>
    </citation>
    <scope>NUCLEOTIDE SEQUENCE</scope>
    <source>
        <strain evidence="3">Duluth1</strain>
        <tissue evidence="3">Whole animal</tissue>
    </source>
</reference>
<sequence>MKSPIIVLLSALVFQAHGACQPGFESLGENCYIILHVQASWGEALHYCQAMGASLAVIRNKQEEALIDGYIHRQHDHIRTSQLWIGGTDLLQEGIFLAPNSLETLTYFNWAPGGPDNVGTGQHCMSIFKDDALLRWDDNNCEVKNWPLCQRDQLENTIVVG</sequence>
<proteinExistence type="predicted"/>
<feature type="signal peptide" evidence="1">
    <location>
        <begin position="1"/>
        <end position="18"/>
    </location>
</feature>
<protein>
    <recommendedName>
        <fullName evidence="2">C-type lectin domain-containing protein</fullName>
    </recommendedName>
</protein>
<dbReference type="InterPro" id="IPR016186">
    <property type="entry name" value="C-type_lectin-like/link_sf"/>
</dbReference>
<keyword evidence="1" id="KW-0732">Signal</keyword>
<keyword evidence="4" id="KW-1185">Reference proteome</keyword>
<accession>A0A9D4BLF1</accession>
<evidence type="ECO:0000256" key="1">
    <source>
        <dbReference type="SAM" id="SignalP"/>
    </source>
</evidence>
<organism evidence="3 4">
    <name type="scientific">Dreissena polymorpha</name>
    <name type="common">Zebra mussel</name>
    <name type="synonym">Mytilus polymorpha</name>
    <dbReference type="NCBI Taxonomy" id="45954"/>
    <lineage>
        <taxon>Eukaryota</taxon>
        <taxon>Metazoa</taxon>
        <taxon>Spiralia</taxon>
        <taxon>Lophotrochozoa</taxon>
        <taxon>Mollusca</taxon>
        <taxon>Bivalvia</taxon>
        <taxon>Autobranchia</taxon>
        <taxon>Heteroconchia</taxon>
        <taxon>Euheterodonta</taxon>
        <taxon>Imparidentia</taxon>
        <taxon>Neoheterodontei</taxon>
        <taxon>Myida</taxon>
        <taxon>Dreissenoidea</taxon>
        <taxon>Dreissenidae</taxon>
        <taxon>Dreissena</taxon>
    </lineage>
</organism>
<dbReference type="InterPro" id="IPR001304">
    <property type="entry name" value="C-type_lectin-like"/>
</dbReference>
<name>A0A9D4BLF1_DREPO</name>
<dbReference type="InterPro" id="IPR016187">
    <property type="entry name" value="CTDL_fold"/>
</dbReference>
<dbReference type="Pfam" id="PF00059">
    <property type="entry name" value="Lectin_C"/>
    <property type="match status" value="1"/>
</dbReference>
<feature type="chain" id="PRO_5039600795" description="C-type lectin domain-containing protein" evidence="1">
    <location>
        <begin position="19"/>
        <end position="161"/>
    </location>
</feature>
<dbReference type="Proteomes" id="UP000828390">
    <property type="component" value="Unassembled WGS sequence"/>
</dbReference>
<dbReference type="SUPFAM" id="SSF56436">
    <property type="entry name" value="C-type lectin-like"/>
    <property type="match status" value="1"/>
</dbReference>
<dbReference type="InterPro" id="IPR050111">
    <property type="entry name" value="C-type_lectin/snaclec_domain"/>
</dbReference>
<dbReference type="CDD" id="cd00037">
    <property type="entry name" value="CLECT"/>
    <property type="match status" value="1"/>
</dbReference>
<dbReference type="Gene3D" id="3.10.100.10">
    <property type="entry name" value="Mannose-Binding Protein A, subunit A"/>
    <property type="match status" value="1"/>
</dbReference>
<feature type="domain" description="C-type lectin" evidence="2">
    <location>
        <begin position="27"/>
        <end position="150"/>
    </location>
</feature>
<evidence type="ECO:0000259" key="2">
    <source>
        <dbReference type="PROSITE" id="PS50041"/>
    </source>
</evidence>
<dbReference type="EMBL" id="JAIWYP010000015">
    <property type="protein sequence ID" value="KAH3700339.1"/>
    <property type="molecule type" value="Genomic_DNA"/>
</dbReference>
<evidence type="ECO:0000313" key="3">
    <source>
        <dbReference type="EMBL" id="KAH3700339.1"/>
    </source>
</evidence>
<dbReference type="AlphaFoldDB" id="A0A9D4BLF1"/>
<gene>
    <name evidence="3" type="ORF">DPMN_075315</name>
</gene>
<reference evidence="3" key="2">
    <citation type="submission" date="2020-11" db="EMBL/GenBank/DDBJ databases">
        <authorList>
            <person name="McCartney M.A."/>
            <person name="Auch B."/>
            <person name="Kono T."/>
            <person name="Mallez S."/>
            <person name="Becker A."/>
            <person name="Gohl D.M."/>
            <person name="Silverstein K.A.T."/>
            <person name="Koren S."/>
            <person name="Bechman K.B."/>
            <person name="Herman A."/>
            <person name="Abrahante J.E."/>
            <person name="Garbe J."/>
        </authorList>
    </citation>
    <scope>NUCLEOTIDE SEQUENCE</scope>
    <source>
        <strain evidence="3">Duluth1</strain>
        <tissue evidence="3">Whole animal</tissue>
    </source>
</reference>
<comment type="caution">
    <text evidence="3">The sequence shown here is derived from an EMBL/GenBank/DDBJ whole genome shotgun (WGS) entry which is preliminary data.</text>
</comment>
<dbReference type="PANTHER" id="PTHR22803">
    <property type="entry name" value="MANNOSE, PHOSPHOLIPASE, LECTIN RECEPTOR RELATED"/>
    <property type="match status" value="1"/>
</dbReference>
<evidence type="ECO:0000313" key="4">
    <source>
        <dbReference type="Proteomes" id="UP000828390"/>
    </source>
</evidence>
<dbReference type="PROSITE" id="PS50041">
    <property type="entry name" value="C_TYPE_LECTIN_2"/>
    <property type="match status" value="1"/>
</dbReference>
<dbReference type="SMART" id="SM00034">
    <property type="entry name" value="CLECT"/>
    <property type="match status" value="1"/>
</dbReference>